<dbReference type="AlphaFoldDB" id="A0A9W3A6M6"/>
<dbReference type="GO" id="GO:0043066">
    <property type="term" value="P:negative regulation of apoptotic process"/>
    <property type="evidence" value="ECO:0007669"/>
    <property type="project" value="TreeGrafter"/>
</dbReference>
<dbReference type="GeneID" id="106070407"/>
<evidence type="ECO:0000256" key="4">
    <source>
        <dbReference type="ARBA" id="ARBA00022833"/>
    </source>
</evidence>
<dbReference type="InterPro" id="IPR001370">
    <property type="entry name" value="BIR_rpt"/>
</dbReference>
<evidence type="ECO:0000256" key="5">
    <source>
        <dbReference type="PROSITE-ProRule" id="PRU00175"/>
    </source>
</evidence>
<evidence type="ECO:0000256" key="6">
    <source>
        <dbReference type="SAM" id="MobiDB-lite"/>
    </source>
</evidence>
<keyword evidence="8" id="KW-1185">Reference proteome</keyword>
<evidence type="ECO:0000313" key="10">
    <source>
        <dbReference type="RefSeq" id="XP_055882834.1"/>
    </source>
</evidence>
<dbReference type="Pfam" id="PF00653">
    <property type="entry name" value="BIR"/>
    <property type="match status" value="2"/>
</dbReference>
<proteinExistence type="inferred from homology"/>
<organism evidence="8 9">
    <name type="scientific">Biomphalaria glabrata</name>
    <name type="common">Bloodfluke planorb</name>
    <name type="synonym">Freshwater snail</name>
    <dbReference type="NCBI Taxonomy" id="6526"/>
    <lineage>
        <taxon>Eukaryota</taxon>
        <taxon>Metazoa</taxon>
        <taxon>Spiralia</taxon>
        <taxon>Lophotrochozoa</taxon>
        <taxon>Mollusca</taxon>
        <taxon>Gastropoda</taxon>
        <taxon>Heterobranchia</taxon>
        <taxon>Euthyneura</taxon>
        <taxon>Panpulmonata</taxon>
        <taxon>Hygrophila</taxon>
        <taxon>Lymnaeoidea</taxon>
        <taxon>Planorbidae</taxon>
        <taxon>Biomphalaria</taxon>
    </lineage>
</organism>
<feature type="region of interest" description="Disordered" evidence="6">
    <location>
        <begin position="572"/>
        <end position="602"/>
    </location>
</feature>
<keyword evidence="3 5" id="KW-0863">Zinc-finger</keyword>
<dbReference type="GO" id="GO:0005737">
    <property type="term" value="C:cytoplasm"/>
    <property type="evidence" value="ECO:0007669"/>
    <property type="project" value="TreeGrafter"/>
</dbReference>
<dbReference type="Pfam" id="PF13920">
    <property type="entry name" value="zf-C3HC4_3"/>
    <property type="match status" value="1"/>
</dbReference>
<evidence type="ECO:0000313" key="12">
    <source>
        <dbReference type="RefSeq" id="XP_055882836.1"/>
    </source>
</evidence>
<keyword evidence="4" id="KW-0862">Zinc</keyword>
<keyword evidence="2" id="KW-0479">Metal-binding</keyword>
<dbReference type="CDD" id="cd00022">
    <property type="entry name" value="BIR"/>
    <property type="match status" value="1"/>
</dbReference>
<dbReference type="GO" id="GO:0043027">
    <property type="term" value="F:cysteine-type endopeptidase inhibitor activity involved in apoptotic process"/>
    <property type="evidence" value="ECO:0007669"/>
    <property type="project" value="TreeGrafter"/>
</dbReference>
<accession>A0A9W3A6M6</accession>
<evidence type="ECO:0000313" key="8">
    <source>
        <dbReference type="Proteomes" id="UP001165740"/>
    </source>
</evidence>
<evidence type="ECO:0000256" key="1">
    <source>
        <dbReference type="ARBA" id="ARBA00006672"/>
    </source>
</evidence>
<dbReference type="RefSeq" id="XP_055882834.1">
    <property type="nucleotide sequence ID" value="XM_056026859.1"/>
</dbReference>
<dbReference type="RefSeq" id="XP_055882836.1">
    <property type="nucleotide sequence ID" value="XM_056026861.1"/>
</dbReference>
<dbReference type="GO" id="GO:0031398">
    <property type="term" value="P:positive regulation of protein ubiquitination"/>
    <property type="evidence" value="ECO:0007669"/>
    <property type="project" value="TreeGrafter"/>
</dbReference>
<dbReference type="Gene3D" id="3.30.40.10">
    <property type="entry name" value="Zinc/RING finger domain, C3HC4 (zinc finger)"/>
    <property type="match status" value="1"/>
</dbReference>
<feature type="domain" description="RING-type" evidence="7">
    <location>
        <begin position="822"/>
        <end position="857"/>
    </location>
</feature>
<name>A0A9W3A6M6_BIOGL</name>
<evidence type="ECO:0000256" key="3">
    <source>
        <dbReference type="ARBA" id="ARBA00022771"/>
    </source>
</evidence>
<dbReference type="OrthoDB" id="1711136at2759"/>
<dbReference type="CDD" id="cd16713">
    <property type="entry name" value="RING-HC_BIRC2_3_7"/>
    <property type="match status" value="1"/>
</dbReference>
<protein>
    <submittedName>
        <fullName evidence="9 10">Uncharacterized protein LOC106070407</fullName>
    </submittedName>
</protein>
<dbReference type="SUPFAM" id="SSF57924">
    <property type="entry name" value="Inhibitor of apoptosis (IAP) repeat"/>
    <property type="match status" value="2"/>
</dbReference>
<dbReference type="Gene3D" id="1.10.1170.10">
    <property type="entry name" value="Inhibitor Of Apoptosis Protein (2mihbC-IAP-1), Chain A"/>
    <property type="match status" value="2"/>
</dbReference>
<dbReference type="GO" id="GO:0051726">
    <property type="term" value="P:regulation of cell cycle"/>
    <property type="evidence" value="ECO:0007669"/>
    <property type="project" value="TreeGrafter"/>
</dbReference>
<sequence>MSKCGKTSSDINECGTEGFVDPKFTILRYKASNQRNVDSIVSKVHPSTTTYKDQYNDSINVWQNSSGGSNGLITAPKTSLRERKVIPSAIIEASDLSNGLMKLNLRTTTADGNVSQHSSTKGLWRTFDVKNKNFSFCKPEKFKDNKFKMCREHSDVDILSDLFSWRHFRWKQPKITVCIMNSAKMFPPKRALVSRSQAYDNERNRLLTFAKYPRNAEKSAISLAANGFIFEGSSKRDAKVKCAFCGKELPVWKLKSTWKNIHKKMCPMKDNNNSLNMPINLNTSHLNLQTLNRNIQRSTNNRSLPSKHLIYMRSTNVLQWANKSFVTASSITESGLARHRITGRCVQETGQREASSNLGSVVATNLNSCPEITSIEESHIRENEEIINEASSNNQYTLTGSNLQQDDIRTIEAINFETTFELPEFFNAPVAPVPEVRTANATDNNNAPVSLRQDLHTSLEHPEINLLTFNITSAIPEINSSTANTNSAIPEINASTANTTSATSEINAPTANTTSAIPEINAPTANTTSAISEINAPTVNTTSAIPEINATTANTTSAIPEINALTANTTSVSAGMNTAPPPNERQSPGTIPQARSGSGREPTYEELGIITERPKRPEYALAIKRLETFVSWPRDHHLSPEELVDAGFYYAGYGDCTRCFYCGGGLRNWEEDDNVWVEHARWFSKCAFLRQKMGQVFVNTVQGMNTEYDKITIAMVFDRLGVPSSTFQLDTLNTPLKRDAAVRSVTSLGYQENDVLAIAHMIKQEGNILSSDSIVQRLVQEEKRPLESQAVTLLSSADTTQALESIQIFKERNNQLRQQTCCKICMDKEVAVVFLPCGHLISCAECASAMRNCPLCRQDVRGIVRAFMC</sequence>
<reference evidence="9 10" key="1">
    <citation type="submission" date="2025-04" db="UniProtKB">
        <authorList>
            <consortium name="RefSeq"/>
        </authorList>
    </citation>
    <scope>IDENTIFICATION</scope>
</reference>
<dbReference type="GO" id="GO:0061630">
    <property type="term" value="F:ubiquitin protein ligase activity"/>
    <property type="evidence" value="ECO:0007669"/>
    <property type="project" value="TreeGrafter"/>
</dbReference>
<dbReference type="PANTHER" id="PTHR10044">
    <property type="entry name" value="INHIBITOR OF APOPTOSIS"/>
    <property type="match status" value="1"/>
</dbReference>
<evidence type="ECO:0000259" key="7">
    <source>
        <dbReference type="PROSITE" id="PS50089"/>
    </source>
</evidence>
<dbReference type="PANTHER" id="PTHR10044:SF139">
    <property type="entry name" value="DEATH-ASSOCIATED INHIBITOR OF APOPTOSIS 2"/>
    <property type="match status" value="1"/>
</dbReference>
<dbReference type="FunFam" id="1.10.1170.10:FF:000002">
    <property type="entry name" value="Baculoviral IAP repeat containing 7"/>
    <property type="match status" value="1"/>
</dbReference>
<dbReference type="Proteomes" id="UP001165740">
    <property type="component" value="Chromosome 4"/>
</dbReference>
<evidence type="ECO:0000256" key="2">
    <source>
        <dbReference type="ARBA" id="ARBA00022723"/>
    </source>
</evidence>
<comment type="similarity">
    <text evidence="1">Belongs to the IAP family.</text>
</comment>
<evidence type="ECO:0000313" key="9">
    <source>
        <dbReference type="RefSeq" id="XP_055882833.1"/>
    </source>
</evidence>
<dbReference type="InterPro" id="IPR050784">
    <property type="entry name" value="IAP"/>
</dbReference>
<dbReference type="GO" id="GO:0008270">
    <property type="term" value="F:zinc ion binding"/>
    <property type="evidence" value="ECO:0007669"/>
    <property type="project" value="UniProtKB-KW"/>
</dbReference>
<dbReference type="RefSeq" id="XP_055882833.1">
    <property type="nucleotide sequence ID" value="XM_056026858.1"/>
</dbReference>
<dbReference type="SMART" id="SM00238">
    <property type="entry name" value="BIR"/>
    <property type="match status" value="2"/>
</dbReference>
<dbReference type="InterPro" id="IPR013083">
    <property type="entry name" value="Znf_RING/FYVE/PHD"/>
</dbReference>
<evidence type="ECO:0000313" key="11">
    <source>
        <dbReference type="RefSeq" id="XP_055882835.1"/>
    </source>
</evidence>
<dbReference type="SMART" id="SM00184">
    <property type="entry name" value="RING"/>
    <property type="match status" value="1"/>
</dbReference>
<dbReference type="PROSITE" id="PS50089">
    <property type="entry name" value="ZF_RING_2"/>
    <property type="match status" value="1"/>
</dbReference>
<dbReference type="InterPro" id="IPR001841">
    <property type="entry name" value="Znf_RING"/>
</dbReference>
<dbReference type="GO" id="GO:0005634">
    <property type="term" value="C:nucleus"/>
    <property type="evidence" value="ECO:0007669"/>
    <property type="project" value="TreeGrafter"/>
</dbReference>
<gene>
    <name evidence="9 10 11 12" type="primary">LOC106070407</name>
</gene>
<feature type="compositionally biased region" description="Polar residues" evidence="6">
    <location>
        <begin position="584"/>
        <end position="596"/>
    </location>
</feature>
<dbReference type="PROSITE" id="PS50143">
    <property type="entry name" value="BIR_REPEAT_2"/>
    <property type="match status" value="2"/>
</dbReference>
<dbReference type="RefSeq" id="XP_055882835.1">
    <property type="nucleotide sequence ID" value="XM_056026860.1"/>
</dbReference>